<dbReference type="Proteomes" id="UP000295719">
    <property type="component" value="Unassembled WGS sequence"/>
</dbReference>
<name>A0A4V2W4R9_9GAMM</name>
<dbReference type="EMBL" id="SMCR01000004">
    <property type="protein sequence ID" value="TCV96909.1"/>
    <property type="molecule type" value="Genomic_DNA"/>
</dbReference>
<sequence>MNLGEIVALSVKHNASDLHLCPGQVPNIRTDGLIRPLEYQPPVAPAFITGCALHYLGRPGNRSLIRSGQADCAIAFEDGSRLRAHFFMQHFGMSASFRLIRQHCQSLAQLGVPSAVGQLLAPMRGLMLVTGPAGSGKSSSLAAMIDDLNQHRQAHIITLEDPIEHLHRPGRCLVQQREIGRHCTDFRVGIHGALREDPDVIMLGELRDGQTIRLALNAAETGHLVLATLHADHPAQAVDRLIEGAGAREPAFVRSQVAAGLLAVMSQKLVGRPEGGRCGEFELMVATPAVRNLIREGKSHLLAGLTHGNPGQ</sequence>
<gene>
    <name evidence="3" type="ORF">EDC52_104350</name>
</gene>
<dbReference type="InterPro" id="IPR001482">
    <property type="entry name" value="T2SS/T4SS_dom"/>
</dbReference>
<accession>A0A4V2W4R9</accession>
<dbReference type="InterPro" id="IPR050921">
    <property type="entry name" value="T4SS_GSP_E_ATPase"/>
</dbReference>
<dbReference type="Gene3D" id="3.30.450.90">
    <property type="match status" value="1"/>
</dbReference>
<dbReference type="GO" id="GO:0005524">
    <property type="term" value="F:ATP binding"/>
    <property type="evidence" value="ECO:0007669"/>
    <property type="project" value="InterPro"/>
</dbReference>
<dbReference type="InterPro" id="IPR006321">
    <property type="entry name" value="PilT/PilU"/>
</dbReference>
<evidence type="ECO:0000313" key="4">
    <source>
        <dbReference type="Proteomes" id="UP000295719"/>
    </source>
</evidence>
<dbReference type="AlphaFoldDB" id="A0A4V2W4R9"/>
<evidence type="ECO:0000313" key="3">
    <source>
        <dbReference type="EMBL" id="TCV96909.1"/>
    </source>
</evidence>
<dbReference type="PROSITE" id="PS00662">
    <property type="entry name" value="T2SP_E"/>
    <property type="match status" value="1"/>
</dbReference>
<feature type="domain" description="Bacterial type II secretion system protein E" evidence="2">
    <location>
        <begin position="194"/>
        <end position="208"/>
    </location>
</feature>
<dbReference type="NCBIfam" id="TIGR01420">
    <property type="entry name" value="pilT_fam"/>
    <property type="match status" value="1"/>
</dbReference>
<dbReference type="PANTHER" id="PTHR30486">
    <property type="entry name" value="TWITCHING MOTILITY PROTEIN PILT"/>
    <property type="match status" value="1"/>
</dbReference>
<proteinExistence type="inferred from homology"/>
<evidence type="ECO:0000256" key="1">
    <source>
        <dbReference type="ARBA" id="ARBA00006611"/>
    </source>
</evidence>
<keyword evidence="4" id="KW-1185">Reference proteome</keyword>
<dbReference type="Gene3D" id="3.40.50.300">
    <property type="entry name" value="P-loop containing nucleotide triphosphate hydrolases"/>
    <property type="match status" value="1"/>
</dbReference>
<dbReference type="InterPro" id="IPR027417">
    <property type="entry name" value="P-loop_NTPase"/>
</dbReference>
<organism evidence="3 4">
    <name type="scientific">Biostraticola tofi</name>
    <dbReference type="NCBI Taxonomy" id="466109"/>
    <lineage>
        <taxon>Bacteria</taxon>
        <taxon>Pseudomonadati</taxon>
        <taxon>Pseudomonadota</taxon>
        <taxon>Gammaproteobacteria</taxon>
        <taxon>Enterobacterales</taxon>
        <taxon>Bruguierivoracaceae</taxon>
        <taxon>Biostraticola</taxon>
    </lineage>
</organism>
<evidence type="ECO:0000259" key="2">
    <source>
        <dbReference type="PROSITE" id="PS00662"/>
    </source>
</evidence>
<reference evidence="3 4" key="1">
    <citation type="submission" date="2019-03" db="EMBL/GenBank/DDBJ databases">
        <title>Genomic Encyclopedia of Type Strains, Phase IV (KMG-IV): sequencing the most valuable type-strain genomes for metagenomic binning, comparative biology and taxonomic classification.</title>
        <authorList>
            <person name="Goeker M."/>
        </authorList>
    </citation>
    <scope>NUCLEOTIDE SEQUENCE [LARGE SCALE GENOMIC DNA]</scope>
    <source>
        <strain evidence="3 4">DSM 19580</strain>
    </source>
</reference>
<dbReference type="PANTHER" id="PTHR30486:SF6">
    <property type="entry name" value="TYPE IV PILUS RETRACTATION ATPASE PILT"/>
    <property type="match status" value="1"/>
</dbReference>
<dbReference type="RefSeq" id="WP_165911702.1">
    <property type="nucleotide sequence ID" value="NZ_SMCR01000004.1"/>
</dbReference>
<protein>
    <submittedName>
        <fullName evidence="3">Twitching motility protein PilT</fullName>
    </submittedName>
</protein>
<comment type="caution">
    <text evidence="3">The sequence shown here is derived from an EMBL/GenBank/DDBJ whole genome shotgun (WGS) entry which is preliminary data.</text>
</comment>
<dbReference type="Pfam" id="PF00437">
    <property type="entry name" value="T2SSE"/>
    <property type="match status" value="1"/>
</dbReference>
<dbReference type="GO" id="GO:0016887">
    <property type="term" value="F:ATP hydrolysis activity"/>
    <property type="evidence" value="ECO:0007669"/>
    <property type="project" value="InterPro"/>
</dbReference>
<comment type="similarity">
    <text evidence="1">Belongs to the GSP E family.</text>
</comment>
<dbReference type="SUPFAM" id="SSF52540">
    <property type="entry name" value="P-loop containing nucleoside triphosphate hydrolases"/>
    <property type="match status" value="1"/>
</dbReference>